<reference evidence="2" key="2">
    <citation type="submission" date="2015-02" db="EMBL/GenBank/DDBJ databases">
        <authorList>
            <person name="Vasilyev I.Y."/>
            <person name="Siniagina M.N."/>
            <person name="Malanin S.Y."/>
            <person name="Boulygina E.A."/>
            <person name="Grygoryeva T.V."/>
            <person name="Yarullina D.R."/>
            <person name="Ilinskaya O.N."/>
        </authorList>
    </citation>
    <scope>NUCLEOTIDE SEQUENCE</scope>
    <source>
        <strain evidence="2">VKM Ac-1804</strain>
    </source>
</reference>
<dbReference type="Proteomes" id="UP000189735">
    <property type="component" value="Unassembled WGS sequence"/>
</dbReference>
<dbReference type="InterPro" id="IPR036249">
    <property type="entry name" value="Thioredoxin-like_sf"/>
</dbReference>
<gene>
    <name evidence="3" type="ORF">SAMN06295879_2182</name>
    <name evidence="2" type="ORF">TZ00_09610</name>
</gene>
<dbReference type="AlphaFoldDB" id="A0A1T4Y342"/>
<dbReference type="PANTHER" id="PTHR41709">
    <property type="entry name" value="KAIB-LIKE PROTEIN 1"/>
    <property type="match status" value="1"/>
</dbReference>
<keyword evidence="4" id="KW-1185">Reference proteome</keyword>
<dbReference type="Gene3D" id="3.40.30.10">
    <property type="entry name" value="Glutaredoxin"/>
    <property type="match status" value="1"/>
</dbReference>
<reference evidence="3" key="4">
    <citation type="submission" date="2017-02" db="EMBL/GenBank/DDBJ databases">
        <authorList>
            <person name="Peterson S.W."/>
        </authorList>
    </citation>
    <scope>NUCLEOTIDE SEQUENCE [LARGE SCALE GENOMIC DNA]</scope>
    <source>
        <strain evidence="3">VKM Ac-2052</strain>
    </source>
</reference>
<dbReference type="PANTHER" id="PTHR41709:SF2">
    <property type="entry name" value="CIRCADIAN CLOCK PROTEIN KAIB2"/>
    <property type="match status" value="1"/>
</dbReference>
<evidence type="ECO:0000313" key="5">
    <source>
        <dbReference type="Proteomes" id="UP000189735"/>
    </source>
</evidence>
<evidence type="ECO:0000259" key="1">
    <source>
        <dbReference type="SMART" id="SM01248"/>
    </source>
</evidence>
<reference evidence="5" key="3">
    <citation type="submission" date="2017-02" db="EMBL/GenBank/DDBJ databases">
        <authorList>
            <person name="Varghese N."/>
            <person name="Submissions S."/>
        </authorList>
    </citation>
    <scope>NUCLEOTIDE SEQUENCE [LARGE SCALE GENOMIC DNA]</scope>
    <source>
        <strain evidence="5">VKM Ac-2052</strain>
    </source>
</reference>
<sequence>MTEMSTSRSAELTLLVAGESSAARSARATLDTLIGDGLAEASHVRVIDVLQQPDYALRYKVYFTPSLIVETSTTTTTIVGDLHEIDEVRSLLAAA</sequence>
<reference evidence="2 4" key="1">
    <citation type="journal article" date="2001" name="Int. J. Syst. Evol. Microbiol.">
        <title>Agreia bicolorata gen. nov., sp. nov., to accommodate actinobacteria isolated from narrow reed grass infected by the nematode Heteroanguina graminophila.</title>
        <authorList>
            <person name="Evtushenko L.I."/>
            <person name="Dorofeeva L.V."/>
            <person name="Dobrovolskaya T.G."/>
            <person name="Streshinskaya G.M."/>
            <person name="Subbotin S.A."/>
            <person name="Tiedje J.M."/>
        </authorList>
    </citation>
    <scope>NUCLEOTIDE SEQUENCE [LARGE SCALE GENOMIC DNA]</scope>
    <source>
        <strain evidence="2 4">VKM Ac-1804</strain>
    </source>
</reference>
<dbReference type="InterPro" id="IPR039022">
    <property type="entry name" value="KaiB-like"/>
</dbReference>
<name>A0A1T4Y342_9MICO</name>
<dbReference type="EMBL" id="JYFC01000003">
    <property type="protein sequence ID" value="KJC64601.1"/>
    <property type="molecule type" value="Genomic_DNA"/>
</dbReference>
<dbReference type="SUPFAM" id="SSF52833">
    <property type="entry name" value="Thioredoxin-like"/>
    <property type="match status" value="1"/>
</dbReference>
<dbReference type="GO" id="GO:0048511">
    <property type="term" value="P:rhythmic process"/>
    <property type="evidence" value="ECO:0007669"/>
    <property type="project" value="InterPro"/>
</dbReference>
<dbReference type="EMBL" id="FUYG01000005">
    <property type="protein sequence ID" value="SKA96247.1"/>
    <property type="molecule type" value="Genomic_DNA"/>
</dbReference>
<dbReference type="Proteomes" id="UP000032503">
    <property type="component" value="Unassembled WGS sequence"/>
</dbReference>
<dbReference type="InterPro" id="IPR011649">
    <property type="entry name" value="KaiB_domain"/>
</dbReference>
<feature type="domain" description="KaiB" evidence="1">
    <location>
        <begin position="13"/>
        <end position="94"/>
    </location>
</feature>
<evidence type="ECO:0000313" key="2">
    <source>
        <dbReference type="EMBL" id="KJC64601.1"/>
    </source>
</evidence>
<dbReference type="Pfam" id="PF07689">
    <property type="entry name" value="KaiB"/>
    <property type="match status" value="1"/>
</dbReference>
<proteinExistence type="predicted"/>
<protein>
    <submittedName>
        <fullName evidence="3">Circadian clock protein KaiB</fullName>
    </submittedName>
</protein>
<organism evidence="3 5">
    <name type="scientific">Agreia bicolorata</name>
    <dbReference type="NCBI Taxonomy" id="110935"/>
    <lineage>
        <taxon>Bacteria</taxon>
        <taxon>Bacillati</taxon>
        <taxon>Actinomycetota</taxon>
        <taxon>Actinomycetes</taxon>
        <taxon>Micrococcales</taxon>
        <taxon>Microbacteriaceae</taxon>
        <taxon>Agreia</taxon>
    </lineage>
</organism>
<evidence type="ECO:0000313" key="3">
    <source>
        <dbReference type="EMBL" id="SKA96247.1"/>
    </source>
</evidence>
<accession>A0A1T4Y342</accession>
<dbReference type="SMART" id="SM01248">
    <property type="entry name" value="KaiB"/>
    <property type="match status" value="1"/>
</dbReference>
<evidence type="ECO:0000313" key="4">
    <source>
        <dbReference type="Proteomes" id="UP000032503"/>
    </source>
</evidence>